<dbReference type="AlphaFoldDB" id="A0A2C9VR66"/>
<feature type="compositionally biased region" description="Basic and acidic residues" evidence="2">
    <location>
        <begin position="433"/>
        <end position="442"/>
    </location>
</feature>
<gene>
    <name evidence="3" type="ORF">MANES_06G157000v8</name>
</gene>
<keyword evidence="1" id="KW-0175">Coiled coil</keyword>
<feature type="coiled-coil region" evidence="1">
    <location>
        <begin position="28"/>
        <end position="62"/>
    </location>
</feature>
<accession>A0A2C9VR66</accession>
<organism evidence="3 4">
    <name type="scientific">Manihot esculenta</name>
    <name type="common">Cassava</name>
    <name type="synonym">Jatropha manihot</name>
    <dbReference type="NCBI Taxonomy" id="3983"/>
    <lineage>
        <taxon>Eukaryota</taxon>
        <taxon>Viridiplantae</taxon>
        <taxon>Streptophyta</taxon>
        <taxon>Embryophyta</taxon>
        <taxon>Tracheophyta</taxon>
        <taxon>Spermatophyta</taxon>
        <taxon>Magnoliopsida</taxon>
        <taxon>eudicotyledons</taxon>
        <taxon>Gunneridae</taxon>
        <taxon>Pentapetalae</taxon>
        <taxon>rosids</taxon>
        <taxon>fabids</taxon>
        <taxon>Malpighiales</taxon>
        <taxon>Euphorbiaceae</taxon>
        <taxon>Crotonoideae</taxon>
        <taxon>Manihoteae</taxon>
        <taxon>Manihot</taxon>
    </lineage>
</organism>
<feature type="compositionally biased region" description="Basic and acidic residues" evidence="2">
    <location>
        <begin position="82"/>
        <end position="100"/>
    </location>
</feature>
<comment type="caution">
    <text evidence="3">The sequence shown here is derived from an EMBL/GenBank/DDBJ whole genome shotgun (WGS) entry which is preliminary data.</text>
</comment>
<feature type="region of interest" description="Disordered" evidence="2">
    <location>
        <begin position="82"/>
        <end position="108"/>
    </location>
</feature>
<feature type="coiled-coil region" evidence="1">
    <location>
        <begin position="124"/>
        <end position="151"/>
    </location>
</feature>
<dbReference type="PANTHER" id="PTHR34380:SF1">
    <property type="entry name" value="OS01G0221300 PROTEIN"/>
    <property type="match status" value="1"/>
</dbReference>
<dbReference type="Gramene" id="Manes.06G157000.1.v8.1">
    <property type="protein sequence ID" value="Manes.06G157000.1.v8.1.CDS"/>
    <property type="gene ID" value="Manes.06G157000.v8.1"/>
</dbReference>
<dbReference type="OMA" id="NITHCHT"/>
<evidence type="ECO:0000256" key="1">
    <source>
        <dbReference type="SAM" id="Coils"/>
    </source>
</evidence>
<protein>
    <submittedName>
        <fullName evidence="3">Uncharacterized protein</fullName>
    </submittedName>
</protein>
<sequence>MAMNMEEIESKVPKCELICEEDSKTCRCSKLEESNKKAEARIVELEREIERRKSEYGVLEAKFKILDAQKCAAEDELMALRTKDGESGKSRNPFENENKASLRGGNKGDAVVDLTGEGDEEDIVEQLVLENHVLECEKKNAESEVEIWKKKFQELDLCVSQVYGSTVLSSRKRLSNEVAKGENRTDVRIRMDQLQINENLVDVGPSCGTLGKIIDDFPAAGTPYKDSPCGHTPLVGKKGVCLESEGEYHKTVRRRLPFEDRSPSKKMAPSTPGGSKPECLNVIDIFDSDDESDTCGGKFSISNGQGNKNVISTDHVEAGILEVNKDKISDQCLKGALSNQDYKEDVDDCKENVPCVPTPKRKRSAKVVTSDTENDEDDNVPISKLKRFHLQGLIPDIANSDVGNSFPGSPMNDGVKGIVTRSRRRLVTLRQCEEKVKGERSSSNKITESKYGQGIPTTGDVEDSETEVGSDSEGESLNGFIVDSSDISDADNASSHSENASDGNVDFDEILSKLQRSKDREFKWELEADMLSAFGKDLELCMKAVCALYRQQTSEEQVSKETMYDNNRGFSKFDALRGTTLAEFLTDGDPHGDLKKSVQQLKERGSQAVELCRTLASHYSKQLFEIYKNKEDPLFLPR</sequence>
<feature type="region of interest" description="Disordered" evidence="2">
    <location>
        <begin position="433"/>
        <end position="483"/>
    </location>
</feature>
<keyword evidence="4" id="KW-1185">Reference proteome</keyword>
<dbReference type="EMBL" id="CM004392">
    <property type="protein sequence ID" value="OAY48410.1"/>
    <property type="molecule type" value="Genomic_DNA"/>
</dbReference>
<feature type="compositionally biased region" description="Acidic residues" evidence="2">
    <location>
        <begin position="460"/>
        <end position="474"/>
    </location>
</feature>
<dbReference type="Proteomes" id="UP000091857">
    <property type="component" value="Chromosome 6"/>
</dbReference>
<proteinExistence type="predicted"/>
<evidence type="ECO:0000256" key="2">
    <source>
        <dbReference type="SAM" id="MobiDB-lite"/>
    </source>
</evidence>
<name>A0A2C9VR66_MANES</name>
<reference evidence="4" key="1">
    <citation type="journal article" date="2016" name="Nat. Biotechnol.">
        <title>Sequencing wild and cultivated cassava and related species reveals extensive interspecific hybridization and genetic diversity.</title>
        <authorList>
            <person name="Bredeson J.V."/>
            <person name="Lyons J.B."/>
            <person name="Prochnik S.E."/>
            <person name="Wu G.A."/>
            <person name="Ha C.M."/>
            <person name="Edsinger-Gonzales E."/>
            <person name="Grimwood J."/>
            <person name="Schmutz J."/>
            <person name="Rabbi I.Y."/>
            <person name="Egesi C."/>
            <person name="Nauluvula P."/>
            <person name="Lebot V."/>
            <person name="Ndunguru J."/>
            <person name="Mkamilo G."/>
            <person name="Bart R.S."/>
            <person name="Setter T.L."/>
            <person name="Gleadow R.M."/>
            <person name="Kulakow P."/>
            <person name="Ferguson M.E."/>
            <person name="Rounsley S."/>
            <person name="Rokhsar D.S."/>
        </authorList>
    </citation>
    <scope>NUCLEOTIDE SEQUENCE [LARGE SCALE GENOMIC DNA]</scope>
    <source>
        <strain evidence="4">cv. AM560-2</strain>
    </source>
</reference>
<dbReference type="OrthoDB" id="1899721at2759"/>
<evidence type="ECO:0000313" key="3">
    <source>
        <dbReference type="EMBL" id="OAY48410.1"/>
    </source>
</evidence>
<feature type="region of interest" description="Disordered" evidence="2">
    <location>
        <begin position="256"/>
        <end position="279"/>
    </location>
</feature>
<evidence type="ECO:0000313" key="4">
    <source>
        <dbReference type="Proteomes" id="UP000091857"/>
    </source>
</evidence>
<dbReference type="PANTHER" id="PTHR34380">
    <property type="entry name" value="BNAA03G12380D PROTEIN"/>
    <property type="match status" value="1"/>
</dbReference>
<dbReference type="STRING" id="3983.A0A2C9VR66"/>